<sequence>MLPRAILEKQYTAEPRSTMSEQLNHPESWTTGDDKPTEKQTAFLATLAKQKGVEVEANNLNKSDTSAKIDELKNTTDSSGQGTNTTAPAGAPIQDPESWSTGGDSATGKQTGYIAVMAKQAGEDPPKADISKTEASEKIEELKKKTGM</sequence>
<evidence type="ECO:0000313" key="3">
    <source>
        <dbReference type="Proteomes" id="UP000271337"/>
    </source>
</evidence>
<name>A0A3M6YYP7_HORWE</name>
<feature type="compositionally biased region" description="Basic and acidic residues" evidence="1">
    <location>
        <begin position="121"/>
        <end position="148"/>
    </location>
</feature>
<comment type="caution">
    <text evidence="2">The sequence shown here is derived from an EMBL/GenBank/DDBJ whole genome shotgun (WGS) entry which is preliminary data.</text>
</comment>
<reference evidence="2 3" key="1">
    <citation type="journal article" date="2018" name="BMC Genomics">
        <title>Genomic evidence for intraspecific hybridization in a clonal and extremely halotolerant yeast.</title>
        <authorList>
            <person name="Gostincar C."/>
            <person name="Stajich J.E."/>
            <person name="Zupancic J."/>
            <person name="Zalar P."/>
            <person name="Gunde-Cimerman N."/>
        </authorList>
    </citation>
    <scope>NUCLEOTIDE SEQUENCE [LARGE SCALE GENOMIC DNA]</scope>
    <source>
        <strain evidence="2 3">EXF-6669</strain>
    </source>
</reference>
<evidence type="ECO:0000256" key="1">
    <source>
        <dbReference type="SAM" id="MobiDB-lite"/>
    </source>
</evidence>
<dbReference type="Pfam" id="PF11272">
    <property type="entry name" value="DUF3072"/>
    <property type="match status" value="2"/>
</dbReference>
<dbReference type="EMBL" id="QWIL01001076">
    <property type="protein sequence ID" value="RMY08153.1"/>
    <property type="molecule type" value="Genomic_DNA"/>
</dbReference>
<accession>A0A3M6YYP7</accession>
<evidence type="ECO:0000313" key="2">
    <source>
        <dbReference type="EMBL" id="RMY08153.1"/>
    </source>
</evidence>
<dbReference type="OrthoDB" id="2751476at2759"/>
<dbReference type="Proteomes" id="UP000271337">
    <property type="component" value="Unassembled WGS sequence"/>
</dbReference>
<feature type="compositionally biased region" description="Polar residues" evidence="1">
    <location>
        <begin position="97"/>
        <end position="108"/>
    </location>
</feature>
<dbReference type="AlphaFoldDB" id="A0A3M6YYP7"/>
<feature type="region of interest" description="Disordered" evidence="1">
    <location>
        <begin position="120"/>
        <end position="148"/>
    </location>
</feature>
<feature type="compositionally biased region" description="Polar residues" evidence="1">
    <location>
        <begin position="15"/>
        <end position="31"/>
    </location>
</feature>
<feature type="region of interest" description="Disordered" evidence="1">
    <location>
        <begin position="1"/>
        <end position="38"/>
    </location>
</feature>
<gene>
    <name evidence="2" type="ORF">D0867_09122</name>
</gene>
<feature type="compositionally biased region" description="Basic and acidic residues" evidence="1">
    <location>
        <begin position="65"/>
        <end position="74"/>
    </location>
</feature>
<organism evidence="2 3">
    <name type="scientific">Hortaea werneckii</name>
    <name type="common">Black yeast</name>
    <name type="synonym">Cladosporium werneckii</name>
    <dbReference type="NCBI Taxonomy" id="91943"/>
    <lineage>
        <taxon>Eukaryota</taxon>
        <taxon>Fungi</taxon>
        <taxon>Dikarya</taxon>
        <taxon>Ascomycota</taxon>
        <taxon>Pezizomycotina</taxon>
        <taxon>Dothideomycetes</taxon>
        <taxon>Dothideomycetidae</taxon>
        <taxon>Mycosphaerellales</taxon>
        <taxon>Teratosphaeriaceae</taxon>
        <taxon>Hortaea</taxon>
    </lineage>
</organism>
<dbReference type="InterPro" id="IPR021425">
    <property type="entry name" value="DUF3072"/>
</dbReference>
<feature type="region of interest" description="Disordered" evidence="1">
    <location>
        <begin position="62"/>
        <end position="108"/>
    </location>
</feature>
<protein>
    <submittedName>
        <fullName evidence="2">Uncharacterized protein</fullName>
    </submittedName>
</protein>
<proteinExistence type="predicted"/>
<feature type="compositionally biased region" description="Polar residues" evidence="1">
    <location>
        <begin position="75"/>
        <end position="87"/>
    </location>
</feature>
<dbReference type="VEuPathDB" id="FungiDB:BTJ68_11903"/>